<dbReference type="Gene3D" id="1.10.510.10">
    <property type="entry name" value="Transferase(Phosphotransferase) domain 1"/>
    <property type="match status" value="1"/>
</dbReference>
<dbReference type="PROSITE" id="PS50011">
    <property type="entry name" value="PROTEIN_KINASE_DOM"/>
    <property type="match status" value="1"/>
</dbReference>
<dbReference type="GO" id="GO:0005524">
    <property type="term" value="F:ATP binding"/>
    <property type="evidence" value="ECO:0007669"/>
    <property type="project" value="UniProtKB-KW"/>
</dbReference>
<keyword evidence="3" id="KW-0963">Cytoplasm</keyword>
<dbReference type="EC" id="2.7.11.1" evidence="2"/>
<name>A0A642VAJ7_9ASCO</name>
<feature type="compositionally biased region" description="Basic and acidic residues" evidence="12">
    <location>
        <begin position="766"/>
        <end position="782"/>
    </location>
</feature>
<feature type="compositionally biased region" description="Polar residues" evidence="12">
    <location>
        <begin position="483"/>
        <end position="501"/>
    </location>
</feature>
<dbReference type="EMBL" id="SWFS01000236">
    <property type="protein sequence ID" value="KAA8913185.1"/>
    <property type="molecule type" value="Genomic_DNA"/>
</dbReference>
<evidence type="ECO:0000313" key="15">
    <source>
        <dbReference type="Proteomes" id="UP000761534"/>
    </source>
</evidence>
<feature type="compositionally biased region" description="Low complexity" evidence="12">
    <location>
        <begin position="732"/>
        <end position="741"/>
    </location>
</feature>
<evidence type="ECO:0000313" key="14">
    <source>
        <dbReference type="EMBL" id="KAA8913185.1"/>
    </source>
</evidence>
<keyword evidence="5" id="KW-0597">Phosphoprotein</keyword>
<evidence type="ECO:0000256" key="1">
    <source>
        <dbReference type="ARBA" id="ARBA00004496"/>
    </source>
</evidence>
<sequence>MHPNGQSPPGAYPPGTKLTVGSHQVQIKSYISEGGFAHVYVVEASPPDYDGTTTACLKRVAVPDKIHLNLLRAEVDAMKRLRGHTNIVRYIDSHAARMGDGSAGYEVFLLMEYCSGNGLIDFMNTRLRDQLTEPEILQIMYDITCGLAAMHYLEPPLIHRDLKIENVLISGDGTYKLCDFGSVSPVLRPPKNSQEFHILEEDIQRHTTAQYRSPEMIDIYRGFPIDEKCDIWALGVFLYKLCYYTTPFEKEGQLAILHSRFEFLPKPIYSDRLKRVISALLREDPRNRPNVYQVLKEISSMRGVECPIADKYAVYKQQQAPPPPQNVNVHNNFDMQTPSPAATPMVVASASISDVNQRKAIPEVTPMYRGRPTVKNAVPAPTYENMNDTLKQQQQRGISSQRSKNAVFTDPFALLDSGGANTPSPQLQSTSYEDEYQAASSKYPTVEELTRNLEQKSFSFEPTPVQSQNPSPQPPPTKPKPSLVQQRQILFDDSTNNSGNEQLQPQPQAPPQRSDADANGLRYVNNTLSSSSSGSSYEMVERPSNLHLPSKGSVSSPTLEHHNSYSSLEKTTMPPPLPRRSHTTTARRRPVSMYVQSVSGSLMDVDDTKDEATQTPPDQQLIDTSVNDDRDELKNFLTGVSQHSNTVVLEGGNHHIDSNVDFLKALDNEPTHYAYQGSLHKRTNSQSHRQSSDGGGAGGSWKLRRSGSGKHHSKRSSISSLKGKFNDAFTKSGGSVNNSGNESKRSSFHGGLGGRFSYSTESLGDLEPRPAEHGYSRGKSMDIPRNNSKSSPPQQYPSPPVKSSATIAEPASKPARGNSLIQSRINSFLNRTESPPPKKTASGYGKYTDDGSKDDDDDDSSDEGEETITATMLPPSSKSAAPSKQPPPSTTHHGRQLSVISSTSSNSSSGSKVPPTKPAKPSHLKSPPKRRDEERPPPLPSRRPPNHDRKTSADSEDWEAKFNQKYPSLG</sequence>
<feature type="compositionally biased region" description="Low complexity" evidence="12">
    <location>
        <begin position="898"/>
        <end position="911"/>
    </location>
</feature>
<evidence type="ECO:0000259" key="13">
    <source>
        <dbReference type="PROSITE" id="PS50011"/>
    </source>
</evidence>
<feature type="compositionally biased region" description="Low complexity" evidence="12">
    <location>
        <begin position="874"/>
        <end position="883"/>
    </location>
</feature>
<reference evidence="14" key="1">
    <citation type="journal article" date="2019" name="G3 (Bethesda)">
        <title>Genome Assemblies of Two Rare Opportunistic Yeast Pathogens: Diutina rugosa (syn. Candida rugosa) and Trichomonascus ciferrii (syn. Candida ciferrii).</title>
        <authorList>
            <person name="Mixao V."/>
            <person name="Saus E."/>
            <person name="Hansen A.P."/>
            <person name="Lass-Florl C."/>
            <person name="Gabaldon T."/>
        </authorList>
    </citation>
    <scope>NUCLEOTIDE SEQUENCE</scope>
    <source>
        <strain evidence="14">CBS 4856</strain>
    </source>
</reference>
<evidence type="ECO:0000256" key="7">
    <source>
        <dbReference type="ARBA" id="ARBA00022741"/>
    </source>
</evidence>
<dbReference type="GO" id="GO:0005737">
    <property type="term" value="C:cytoplasm"/>
    <property type="evidence" value="ECO:0007669"/>
    <property type="project" value="UniProtKB-SubCell"/>
</dbReference>
<proteinExistence type="predicted"/>
<keyword evidence="4" id="KW-0723">Serine/threonine-protein kinase</keyword>
<evidence type="ECO:0000256" key="10">
    <source>
        <dbReference type="ARBA" id="ARBA00047899"/>
    </source>
</evidence>
<dbReference type="AlphaFoldDB" id="A0A642VAJ7"/>
<evidence type="ECO:0000256" key="12">
    <source>
        <dbReference type="SAM" id="MobiDB-lite"/>
    </source>
</evidence>
<comment type="catalytic activity">
    <reaction evidence="11">
        <text>L-seryl-[protein] + ATP = O-phospho-L-seryl-[protein] + ADP + H(+)</text>
        <dbReference type="Rhea" id="RHEA:17989"/>
        <dbReference type="Rhea" id="RHEA-COMP:9863"/>
        <dbReference type="Rhea" id="RHEA-COMP:11604"/>
        <dbReference type="ChEBI" id="CHEBI:15378"/>
        <dbReference type="ChEBI" id="CHEBI:29999"/>
        <dbReference type="ChEBI" id="CHEBI:30616"/>
        <dbReference type="ChEBI" id="CHEBI:83421"/>
        <dbReference type="ChEBI" id="CHEBI:456216"/>
        <dbReference type="EC" id="2.7.11.1"/>
    </reaction>
</comment>
<feature type="compositionally biased region" description="Polar residues" evidence="12">
    <location>
        <begin position="819"/>
        <end position="833"/>
    </location>
</feature>
<comment type="catalytic activity">
    <reaction evidence="10">
        <text>L-threonyl-[protein] + ATP = O-phospho-L-threonyl-[protein] + ADP + H(+)</text>
        <dbReference type="Rhea" id="RHEA:46608"/>
        <dbReference type="Rhea" id="RHEA-COMP:11060"/>
        <dbReference type="Rhea" id="RHEA-COMP:11605"/>
        <dbReference type="ChEBI" id="CHEBI:15378"/>
        <dbReference type="ChEBI" id="CHEBI:30013"/>
        <dbReference type="ChEBI" id="CHEBI:30616"/>
        <dbReference type="ChEBI" id="CHEBI:61977"/>
        <dbReference type="ChEBI" id="CHEBI:456216"/>
        <dbReference type="EC" id="2.7.11.1"/>
    </reaction>
</comment>
<dbReference type="Pfam" id="PF00069">
    <property type="entry name" value="Pkinase"/>
    <property type="match status" value="1"/>
</dbReference>
<dbReference type="FunFam" id="1.10.510.10:FF:000441">
    <property type="entry name" value="Serine/threonine protein kinase"/>
    <property type="match status" value="1"/>
</dbReference>
<evidence type="ECO:0000256" key="9">
    <source>
        <dbReference type="ARBA" id="ARBA00022840"/>
    </source>
</evidence>
<feature type="region of interest" description="Disordered" evidence="12">
    <location>
        <begin position="679"/>
        <end position="970"/>
    </location>
</feature>
<feature type="region of interest" description="Disordered" evidence="12">
    <location>
        <begin position="460"/>
        <end position="587"/>
    </location>
</feature>
<organism evidence="14 15">
    <name type="scientific">Trichomonascus ciferrii</name>
    <dbReference type="NCBI Taxonomy" id="44093"/>
    <lineage>
        <taxon>Eukaryota</taxon>
        <taxon>Fungi</taxon>
        <taxon>Dikarya</taxon>
        <taxon>Ascomycota</taxon>
        <taxon>Saccharomycotina</taxon>
        <taxon>Dipodascomycetes</taxon>
        <taxon>Dipodascales</taxon>
        <taxon>Trichomonascaceae</taxon>
        <taxon>Trichomonascus</taxon>
        <taxon>Trichomonascus ciferrii complex</taxon>
    </lineage>
</organism>
<comment type="caution">
    <text evidence="14">The sequence shown here is derived from an EMBL/GenBank/DDBJ whole genome shotgun (WGS) entry which is preliminary data.</text>
</comment>
<dbReference type="PROSITE" id="PS00108">
    <property type="entry name" value="PROTEIN_KINASE_ST"/>
    <property type="match status" value="1"/>
</dbReference>
<keyword evidence="7" id="KW-0547">Nucleotide-binding</keyword>
<accession>A0A642VAJ7</accession>
<evidence type="ECO:0000256" key="2">
    <source>
        <dbReference type="ARBA" id="ARBA00012513"/>
    </source>
</evidence>
<evidence type="ECO:0000256" key="11">
    <source>
        <dbReference type="ARBA" id="ARBA00048679"/>
    </source>
</evidence>
<feature type="compositionally biased region" description="Polar residues" evidence="12">
    <location>
        <begin position="419"/>
        <end position="431"/>
    </location>
</feature>
<dbReference type="InterPro" id="IPR000719">
    <property type="entry name" value="Prot_kinase_dom"/>
</dbReference>
<dbReference type="GO" id="GO:0000147">
    <property type="term" value="P:actin cortical patch assembly"/>
    <property type="evidence" value="ECO:0007669"/>
    <property type="project" value="TreeGrafter"/>
</dbReference>
<keyword evidence="15" id="KW-1185">Reference proteome</keyword>
<dbReference type="PANTHER" id="PTHR22967:SF57">
    <property type="entry name" value="AUXILIN, ISOFORM A-RELATED"/>
    <property type="match status" value="1"/>
</dbReference>
<evidence type="ECO:0000256" key="5">
    <source>
        <dbReference type="ARBA" id="ARBA00022553"/>
    </source>
</evidence>
<dbReference type="OrthoDB" id="2018507at2759"/>
<gene>
    <name evidence="14" type="ORF">TRICI_003247</name>
</gene>
<feature type="compositionally biased region" description="Polar residues" evidence="12">
    <location>
        <begin position="552"/>
        <end position="570"/>
    </location>
</feature>
<keyword evidence="8" id="KW-0418">Kinase</keyword>
<keyword evidence="9" id="KW-0067">ATP-binding</keyword>
<dbReference type="SUPFAM" id="SSF56112">
    <property type="entry name" value="Protein kinase-like (PK-like)"/>
    <property type="match status" value="1"/>
</dbReference>
<evidence type="ECO:0000256" key="8">
    <source>
        <dbReference type="ARBA" id="ARBA00022777"/>
    </source>
</evidence>
<evidence type="ECO:0000256" key="6">
    <source>
        <dbReference type="ARBA" id="ARBA00022679"/>
    </source>
</evidence>
<feature type="domain" description="Protein kinase" evidence="13">
    <location>
        <begin position="25"/>
        <end position="301"/>
    </location>
</feature>
<feature type="compositionally biased region" description="Basic and acidic residues" evidence="12">
    <location>
        <begin position="945"/>
        <end position="962"/>
    </location>
</feature>
<feature type="region of interest" description="Disordered" evidence="12">
    <location>
        <begin position="414"/>
        <end position="444"/>
    </location>
</feature>
<dbReference type="VEuPathDB" id="FungiDB:TRICI_003247"/>
<dbReference type="PANTHER" id="PTHR22967">
    <property type="entry name" value="SERINE/THREONINE PROTEIN KINASE"/>
    <property type="match status" value="1"/>
</dbReference>
<feature type="compositionally biased region" description="Basic residues" evidence="12">
    <location>
        <begin position="702"/>
        <end position="715"/>
    </location>
</feature>
<evidence type="ECO:0000256" key="3">
    <source>
        <dbReference type="ARBA" id="ARBA00022490"/>
    </source>
</evidence>
<dbReference type="CDD" id="cd14037">
    <property type="entry name" value="STKc_NAK_like"/>
    <property type="match status" value="1"/>
</dbReference>
<dbReference type="SMART" id="SM00220">
    <property type="entry name" value="S_TKc"/>
    <property type="match status" value="1"/>
</dbReference>
<protein>
    <recommendedName>
        <fullName evidence="2">non-specific serine/threonine protein kinase</fullName>
        <ecNumber evidence="2">2.7.11.1</ecNumber>
    </recommendedName>
</protein>
<keyword evidence="6" id="KW-0808">Transferase</keyword>
<dbReference type="InterPro" id="IPR008271">
    <property type="entry name" value="Ser/Thr_kinase_AS"/>
</dbReference>
<dbReference type="GO" id="GO:0007015">
    <property type="term" value="P:actin filament organization"/>
    <property type="evidence" value="ECO:0007669"/>
    <property type="project" value="TreeGrafter"/>
</dbReference>
<dbReference type="GO" id="GO:0004674">
    <property type="term" value="F:protein serine/threonine kinase activity"/>
    <property type="evidence" value="ECO:0007669"/>
    <property type="project" value="UniProtKB-KW"/>
</dbReference>
<dbReference type="Proteomes" id="UP000761534">
    <property type="component" value="Unassembled WGS sequence"/>
</dbReference>
<dbReference type="InterPro" id="IPR011009">
    <property type="entry name" value="Kinase-like_dom_sf"/>
</dbReference>
<evidence type="ECO:0000256" key="4">
    <source>
        <dbReference type="ARBA" id="ARBA00022527"/>
    </source>
</evidence>
<comment type="subcellular location">
    <subcellularLocation>
        <location evidence="1">Cytoplasm</location>
    </subcellularLocation>
</comment>
<feature type="compositionally biased region" description="Acidic residues" evidence="12">
    <location>
        <begin position="852"/>
        <end position="866"/>
    </location>
</feature>